<dbReference type="CDD" id="cd03801">
    <property type="entry name" value="GT4_PimA-like"/>
    <property type="match status" value="1"/>
</dbReference>
<evidence type="ECO:0000259" key="4">
    <source>
        <dbReference type="Pfam" id="PF13439"/>
    </source>
</evidence>
<name>A0A6P1NWG7_9BACT</name>
<dbReference type="InterPro" id="IPR001296">
    <property type="entry name" value="Glyco_trans_1"/>
</dbReference>
<feature type="domain" description="Glycosyltransferase subfamily 4-like N-terminal" evidence="4">
    <location>
        <begin position="150"/>
        <end position="270"/>
    </location>
</feature>
<organism evidence="5 6">
    <name type="scientific">Nibribacter ruber</name>
    <dbReference type="NCBI Taxonomy" id="2698458"/>
    <lineage>
        <taxon>Bacteria</taxon>
        <taxon>Pseudomonadati</taxon>
        <taxon>Bacteroidota</taxon>
        <taxon>Cytophagia</taxon>
        <taxon>Cytophagales</taxon>
        <taxon>Hymenobacteraceae</taxon>
        <taxon>Nibribacter</taxon>
    </lineage>
</organism>
<dbReference type="PANTHER" id="PTHR12526">
    <property type="entry name" value="GLYCOSYLTRANSFERASE"/>
    <property type="match status" value="1"/>
</dbReference>
<gene>
    <name evidence="5" type="ORF">GU926_04155</name>
</gene>
<evidence type="ECO:0000313" key="6">
    <source>
        <dbReference type="Proteomes" id="UP000464214"/>
    </source>
</evidence>
<evidence type="ECO:0000256" key="2">
    <source>
        <dbReference type="ARBA" id="ARBA00022679"/>
    </source>
</evidence>
<evidence type="ECO:0000313" key="5">
    <source>
        <dbReference type="EMBL" id="QHL86674.1"/>
    </source>
</evidence>
<keyword evidence="6" id="KW-1185">Reference proteome</keyword>
<dbReference type="Gene3D" id="3.40.50.2000">
    <property type="entry name" value="Glycogen Phosphorylase B"/>
    <property type="match status" value="2"/>
</dbReference>
<dbReference type="Pfam" id="PF13439">
    <property type="entry name" value="Glyco_transf_4"/>
    <property type="match status" value="1"/>
</dbReference>
<dbReference type="RefSeq" id="WP_160689302.1">
    <property type="nucleotide sequence ID" value="NZ_CP047897.1"/>
</dbReference>
<dbReference type="SUPFAM" id="SSF53756">
    <property type="entry name" value="UDP-Glycosyltransferase/glycogen phosphorylase"/>
    <property type="match status" value="1"/>
</dbReference>
<dbReference type="GO" id="GO:0016757">
    <property type="term" value="F:glycosyltransferase activity"/>
    <property type="evidence" value="ECO:0007669"/>
    <property type="project" value="UniProtKB-KW"/>
</dbReference>
<proteinExistence type="predicted"/>
<reference evidence="5 6" key="1">
    <citation type="submission" date="2020-01" db="EMBL/GenBank/DDBJ databases">
        <authorList>
            <person name="Kim M."/>
        </authorList>
    </citation>
    <scope>NUCLEOTIDE SEQUENCE [LARGE SCALE GENOMIC DNA]</scope>
    <source>
        <strain evidence="5 6">BT10</strain>
    </source>
</reference>
<dbReference type="Proteomes" id="UP000464214">
    <property type="component" value="Chromosome"/>
</dbReference>
<dbReference type="PANTHER" id="PTHR12526:SF510">
    <property type="entry name" value="D-INOSITOL 3-PHOSPHATE GLYCOSYLTRANSFERASE"/>
    <property type="match status" value="1"/>
</dbReference>
<dbReference type="AlphaFoldDB" id="A0A6P1NWG7"/>
<dbReference type="Pfam" id="PF00534">
    <property type="entry name" value="Glycos_transf_1"/>
    <property type="match status" value="1"/>
</dbReference>
<sequence>MLPLRGGHCPFTNDELELTMGKLRILMLGWEDQPVLNGGVGKACFHLAESLTNEVELTLIVPQAEGQAYSQRTNVVGLNDLDLAAVTQAPVTKSYERFAKTYRVPANLFPYENEDEYYVKEALAKEAALQEGETLAEQPNETAPEVPRPQPEIAIATGPRGTLNFEVIQFARFAARLASHKEIDVVYAHDWMTFLAGIEIKNQRKVPLVLHVHSLTFDRQVAQPWGWVYELEAKAMQQADLILAVSERTAHMIATRYGVSKSKIKVVYNGSSENSLAPMVPAHAKQVIFLGRLVPQKGPLQFIRVAKCVHRKDPEVQFVVTGHGPLWEEAQQLTKKLDLEEVVSFKGFLPAEEAKEMLRESSVFCLPAVSEPFGLAAVEATQAGIPVVISRQTGAAEVLPSAYLSDAQDTEGLADHILELLNDNALRTRAVQANQAALKDLTWKAASEQVYQALLSVAKPAQD</sequence>
<evidence type="ECO:0000256" key="1">
    <source>
        <dbReference type="ARBA" id="ARBA00022676"/>
    </source>
</evidence>
<keyword evidence="1" id="KW-0328">Glycosyltransferase</keyword>
<accession>A0A6P1NWG7</accession>
<protein>
    <submittedName>
        <fullName evidence="5">Glycosyltransferase</fullName>
    </submittedName>
</protein>
<keyword evidence="2 5" id="KW-0808">Transferase</keyword>
<evidence type="ECO:0000259" key="3">
    <source>
        <dbReference type="Pfam" id="PF00534"/>
    </source>
</evidence>
<dbReference type="EMBL" id="CP047897">
    <property type="protein sequence ID" value="QHL86674.1"/>
    <property type="molecule type" value="Genomic_DNA"/>
</dbReference>
<dbReference type="KEGG" id="nib:GU926_04155"/>
<feature type="domain" description="Glycosyl transferase family 1" evidence="3">
    <location>
        <begin position="284"/>
        <end position="434"/>
    </location>
</feature>
<dbReference type="InterPro" id="IPR028098">
    <property type="entry name" value="Glyco_trans_4-like_N"/>
</dbReference>